<feature type="compositionally biased region" description="Low complexity" evidence="4">
    <location>
        <begin position="126"/>
        <end position="135"/>
    </location>
</feature>
<evidence type="ECO:0000256" key="1">
    <source>
        <dbReference type="ARBA" id="ARBA00000085"/>
    </source>
</evidence>
<reference evidence="6 7" key="1">
    <citation type="submission" date="2017-08" db="EMBL/GenBank/DDBJ databases">
        <title>Infants hospitalized years apart are colonized by the same room-sourced microbial strains.</title>
        <authorList>
            <person name="Brooks B."/>
            <person name="Olm M.R."/>
            <person name="Firek B.A."/>
            <person name="Baker R."/>
            <person name="Thomas B.C."/>
            <person name="Morowitz M.J."/>
            <person name="Banfield J.F."/>
        </authorList>
    </citation>
    <scope>NUCLEOTIDE SEQUENCE [LARGE SCALE GENOMIC DNA]</scope>
    <source>
        <strain evidence="6">S2_012_000_R2_81</strain>
    </source>
</reference>
<dbReference type="InterPro" id="IPR003594">
    <property type="entry name" value="HATPase_dom"/>
</dbReference>
<evidence type="ECO:0000259" key="5">
    <source>
        <dbReference type="PROSITE" id="PS50109"/>
    </source>
</evidence>
<dbReference type="PROSITE" id="PS50109">
    <property type="entry name" value="HIS_KIN"/>
    <property type="match status" value="1"/>
</dbReference>
<dbReference type="Gene3D" id="3.30.565.10">
    <property type="entry name" value="Histidine kinase-like ATPase, C-terminal domain"/>
    <property type="match status" value="1"/>
</dbReference>
<dbReference type="InterPro" id="IPR010559">
    <property type="entry name" value="Sig_transdc_His_kin_internal"/>
</dbReference>
<protein>
    <recommendedName>
        <fullName evidence="2">histidine kinase</fullName>
        <ecNumber evidence="2">2.7.13.3</ecNumber>
    </recommendedName>
</protein>
<name>A0A2W5FHV4_9BURK</name>
<keyword evidence="3" id="KW-0175">Coiled coil</keyword>
<feature type="region of interest" description="Disordered" evidence="4">
    <location>
        <begin position="124"/>
        <end position="157"/>
    </location>
</feature>
<dbReference type="PRINTS" id="PR00344">
    <property type="entry name" value="BCTRLSENSOR"/>
</dbReference>
<evidence type="ECO:0000313" key="6">
    <source>
        <dbReference type="EMBL" id="PZP32496.1"/>
    </source>
</evidence>
<gene>
    <name evidence="6" type="ORF">DI603_10735</name>
</gene>
<dbReference type="AlphaFoldDB" id="A0A2W5FHV4"/>
<sequence length="476" mass="51798">MTSSFTPSPQQQLWLARWKRFSAAAVRAFHVYAGWLVSISWKRFALLALALVIAANILQNLPPFTWKITQQVEEPDRSAARRQARLESDAKKAAARAAEQASKVAKDIHYEIKVDERGLRIQPVRPSASAASAAEGEGEGGEPAAASADGPTIAIDFPKSARPEDIQAAIEKARDHLDELKQQAREVEKAQEAAVEARQALREAAEEMADLPTRQRVTVVRLGDSLVDLAVLWILASAVIKAMYKGRIQAEVKAAQAAETAESEALKRQVVEARMAAMQAQVEPHFLFNTLASIDHLIETDPPRASQMQRNLIALLRASMPTMREANATGTRDLGRELAVIRPYLEILKVRMEERLQTEIDVPEGLQSAEFPPMMIQGLVENAIKHGLEPKAEGGQLKVKAEIQHGKLAVTVADTGLGFGRAATSGTGVGLANIRERLQLLYGAKAAVTVTENQPSGTIVTITVPYRSRAEEGAST</sequence>
<dbReference type="Proteomes" id="UP000249633">
    <property type="component" value="Unassembled WGS sequence"/>
</dbReference>
<feature type="domain" description="Histidine kinase" evidence="5">
    <location>
        <begin position="375"/>
        <end position="468"/>
    </location>
</feature>
<feature type="coiled-coil region" evidence="3">
    <location>
        <begin position="166"/>
        <end position="207"/>
    </location>
</feature>
<dbReference type="EMBL" id="QFOD01000008">
    <property type="protein sequence ID" value="PZP32496.1"/>
    <property type="molecule type" value="Genomic_DNA"/>
</dbReference>
<keyword evidence="6" id="KW-0808">Transferase</keyword>
<dbReference type="GO" id="GO:0016020">
    <property type="term" value="C:membrane"/>
    <property type="evidence" value="ECO:0007669"/>
    <property type="project" value="InterPro"/>
</dbReference>
<dbReference type="SMART" id="SM00387">
    <property type="entry name" value="HATPase_c"/>
    <property type="match status" value="1"/>
</dbReference>
<comment type="catalytic activity">
    <reaction evidence="1">
        <text>ATP + protein L-histidine = ADP + protein N-phospho-L-histidine.</text>
        <dbReference type="EC" id="2.7.13.3"/>
    </reaction>
</comment>
<dbReference type="EC" id="2.7.13.3" evidence="2"/>
<dbReference type="InterPro" id="IPR050640">
    <property type="entry name" value="Bact_2-comp_sensor_kinase"/>
</dbReference>
<accession>A0A2W5FHV4</accession>
<keyword evidence="6" id="KW-0418">Kinase</keyword>
<dbReference type="PANTHER" id="PTHR34220">
    <property type="entry name" value="SENSOR HISTIDINE KINASE YPDA"/>
    <property type="match status" value="1"/>
</dbReference>
<dbReference type="InterPro" id="IPR005467">
    <property type="entry name" value="His_kinase_dom"/>
</dbReference>
<evidence type="ECO:0000313" key="7">
    <source>
        <dbReference type="Proteomes" id="UP000249633"/>
    </source>
</evidence>
<dbReference type="InterPro" id="IPR004358">
    <property type="entry name" value="Sig_transdc_His_kin-like_C"/>
</dbReference>
<comment type="caution">
    <text evidence="6">The sequence shown here is derived from an EMBL/GenBank/DDBJ whole genome shotgun (WGS) entry which is preliminary data.</text>
</comment>
<dbReference type="GO" id="GO:0000155">
    <property type="term" value="F:phosphorelay sensor kinase activity"/>
    <property type="evidence" value="ECO:0007669"/>
    <property type="project" value="InterPro"/>
</dbReference>
<dbReference type="Pfam" id="PF06580">
    <property type="entry name" value="His_kinase"/>
    <property type="match status" value="1"/>
</dbReference>
<dbReference type="InterPro" id="IPR036890">
    <property type="entry name" value="HATPase_C_sf"/>
</dbReference>
<proteinExistence type="predicted"/>
<dbReference type="SUPFAM" id="SSF55874">
    <property type="entry name" value="ATPase domain of HSP90 chaperone/DNA topoisomerase II/histidine kinase"/>
    <property type="match status" value="1"/>
</dbReference>
<organism evidence="6 7">
    <name type="scientific">Roseateles depolymerans</name>
    <dbReference type="NCBI Taxonomy" id="76731"/>
    <lineage>
        <taxon>Bacteria</taxon>
        <taxon>Pseudomonadati</taxon>
        <taxon>Pseudomonadota</taxon>
        <taxon>Betaproteobacteria</taxon>
        <taxon>Burkholderiales</taxon>
        <taxon>Sphaerotilaceae</taxon>
        <taxon>Roseateles</taxon>
    </lineage>
</organism>
<dbReference type="Pfam" id="PF02518">
    <property type="entry name" value="HATPase_c"/>
    <property type="match status" value="1"/>
</dbReference>
<evidence type="ECO:0000256" key="4">
    <source>
        <dbReference type="SAM" id="MobiDB-lite"/>
    </source>
</evidence>
<dbReference type="PANTHER" id="PTHR34220:SF9">
    <property type="entry name" value="SIGNAL TRANSDUCTION HISTIDINE KINASE INTERNAL REGION DOMAIN-CONTAINING PROTEIN"/>
    <property type="match status" value="1"/>
</dbReference>
<evidence type="ECO:0000256" key="3">
    <source>
        <dbReference type="SAM" id="Coils"/>
    </source>
</evidence>
<evidence type="ECO:0000256" key="2">
    <source>
        <dbReference type="ARBA" id="ARBA00012438"/>
    </source>
</evidence>